<accession>A0A0E9QS76</accession>
<evidence type="ECO:0000313" key="1">
    <source>
        <dbReference type="EMBL" id="JAH19704.1"/>
    </source>
</evidence>
<proteinExistence type="predicted"/>
<organism evidence="1">
    <name type="scientific">Anguilla anguilla</name>
    <name type="common">European freshwater eel</name>
    <name type="synonym">Muraena anguilla</name>
    <dbReference type="NCBI Taxonomy" id="7936"/>
    <lineage>
        <taxon>Eukaryota</taxon>
        <taxon>Metazoa</taxon>
        <taxon>Chordata</taxon>
        <taxon>Craniata</taxon>
        <taxon>Vertebrata</taxon>
        <taxon>Euteleostomi</taxon>
        <taxon>Actinopterygii</taxon>
        <taxon>Neopterygii</taxon>
        <taxon>Teleostei</taxon>
        <taxon>Anguilliformes</taxon>
        <taxon>Anguillidae</taxon>
        <taxon>Anguilla</taxon>
    </lineage>
</organism>
<protein>
    <submittedName>
        <fullName evidence="1">Uncharacterized protein</fullName>
    </submittedName>
</protein>
<reference evidence="1" key="1">
    <citation type="submission" date="2014-11" db="EMBL/GenBank/DDBJ databases">
        <authorList>
            <person name="Amaro Gonzalez C."/>
        </authorList>
    </citation>
    <scope>NUCLEOTIDE SEQUENCE</scope>
</reference>
<name>A0A0E9QS76_ANGAN</name>
<dbReference type="AlphaFoldDB" id="A0A0E9QS76"/>
<reference evidence="1" key="2">
    <citation type="journal article" date="2015" name="Fish Shellfish Immunol.">
        <title>Early steps in the European eel (Anguilla anguilla)-Vibrio vulnificus interaction in the gills: Role of the RtxA13 toxin.</title>
        <authorList>
            <person name="Callol A."/>
            <person name="Pajuelo D."/>
            <person name="Ebbesson L."/>
            <person name="Teles M."/>
            <person name="MacKenzie S."/>
            <person name="Amaro C."/>
        </authorList>
    </citation>
    <scope>NUCLEOTIDE SEQUENCE</scope>
</reference>
<dbReference type="EMBL" id="GBXM01088873">
    <property type="protein sequence ID" value="JAH19704.1"/>
    <property type="molecule type" value="Transcribed_RNA"/>
</dbReference>
<sequence>MENKVSRKDCTETSTFLFLL</sequence>